<sequence>MITRNKRMQAGNAIDAVYEKGRNRWRGCDWTTSFGSMGLDLNGMKPHQTRWLAGATSGEEAKHWEQAAEWLARVARDAQQAEAAATEAAALWKAGERTLALEKIQAAVALEARYRNPFVWKPLLHAIADSTRLNPAPRRASSGRDVQNSAGFMAKNG</sequence>
<accession>A0A517LTF0</accession>
<dbReference type="RefSeq" id="WP_145341344.1">
    <property type="nucleotide sequence ID" value="NZ_CP036261.1"/>
</dbReference>
<dbReference type="EMBL" id="CP036261">
    <property type="protein sequence ID" value="QDS85887.1"/>
    <property type="molecule type" value="Genomic_DNA"/>
</dbReference>
<dbReference type="Proteomes" id="UP000319557">
    <property type="component" value="Chromosome"/>
</dbReference>
<reference evidence="2 3" key="1">
    <citation type="submission" date="2019-02" db="EMBL/GenBank/DDBJ databases">
        <title>Deep-cultivation of Planctomycetes and their phenomic and genomic characterization uncovers novel biology.</title>
        <authorList>
            <person name="Wiegand S."/>
            <person name="Jogler M."/>
            <person name="Boedeker C."/>
            <person name="Pinto D."/>
            <person name="Vollmers J."/>
            <person name="Rivas-Marin E."/>
            <person name="Kohn T."/>
            <person name="Peeters S.H."/>
            <person name="Heuer A."/>
            <person name="Rast P."/>
            <person name="Oberbeckmann S."/>
            <person name="Bunk B."/>
            <person name="Jeske O."/>
            <person name="Meyerdierks A."/>
            <person name="Storesund J.E."/>
            <person name="Kallscheuer N."/>
            <person name="Luecker S."/>
            <person name="Lage O.M."/>
            <person name="Pohl T."/>
            <person name="Merkel B.J."/>
            <person name="Hornburger P."/>
            <person name="Mueller R.-W."/>
            <person name="Bruemmer F."/>
            <person name="Labrenz M."/>
            <person name="Spormann A.M."/>
            <person name="Op den Camp H."/>
            <person name="Overmann J."/>
            <person name="Amann R."/>
            <person name="Jetten M.S.M."/>
            <person name="Mascher T."/>
            <person name="Medema M.H."/>
            <person name="Devos D.P."/>
            <person name="Kaster A.-K."/>
            <person name="Ovreas L."/>
            <person name="Rohde M."/>
            <person name="Galperin M.Y."/>
            <person name="Jogler C."/>
        </authorList>
    </citation>
    <scope>NUCLEOTIDE SEQUENCE [LARGE SCALE GENOMIC DNA]</scope>
    <source>
        <strain evidence="2 3">EC9</strain>
    </source>
</reference>
<proteinExistence type="predicted"/>
<feature type="region of interest" description="Disordered" evidence="1">
    <location>
        <begin position="135"/>
        <end position="157"/>
    </location>
</feature>
<gene>
    <name evidence="2" type="ORF">EC9_00440</name>
</gene>
<evidence type="ECO:0000313" key="2">
    <source>
        <dbReference type="EMBL" id="QDS85887.1"/>
    </source>
</evidence>
<evidence type="ECO:0000313" key="3">
    <source>
        <dbReference type="Proteomes" id="UP000319557"/>
    </source>
</evidence>
<organism evidence="2 3">
    <name type="scientific">Rosistilla ulvae</name>
    <dbReference type="NCBI Taxonomy" id="1930277"/>
    <lineage>
        <taxon>Bacteria</taxon>
        <taxon>Pseudomonadati</taxon>
        <taxon>Planctomycetota</taxon>
        <taxon>Planctomycetia</taxon>
        <taxon>Pirellulales</taxon>
        <taxon>Pirellulaceae</taxon>
        <taxon>Rosistilla</taxon>
    </lineage>
</organism>
<name>A0A517LTF0_9BACT</name>
<evidence type="ECO:0000256" key="1">
    <source>
        <dbReference type="SAM" id="MobiDB-lite"/>
    </source>
</evidence>
<protein>
    <submittedName>
        <fullName evidence="2">Uncharacterized protein</fullName>
    </submittedName>
</protein>
<dbReference type="KEGG" id="ruv:EC9_00440"/>
<dbReference type="OrthoDB" id="276710at2"/>
<keyword evidence="3" id="KW-1185">Reference proteome</keyword>
<dbReference type="AlphaFoldDB" id="A0A517LTF0"/>